<evidence type="ECO:0000256" key="13">
    <source>
        <dbReference type="ARBA" id="ARBA00023295"/>
    </source>
</evidence>
<comment type="similarity">
    <text evidence="3">Belongs to the Nth/MutY family.</text>
</comment>
<evidence type="ECO:0000256" key="9">
    <source>
        <dbReference type="ARBA" id="ARBA00022801"/>
    </source>
</evidence>
<dbReference type="InterPro" id="IPR044298">
    <property type="entry name" value="MIG/MutY"/>
</dbReference>
<reference evidence="15" key="1">
    <citation type="submission" date="2018-05" db="EMBL/GenBank/DDBJ databases">
        <authorList>
            <person name="Lanie J.A."/>
            <person name="Ng W.-L."/>
            <person name="Kazmierczak K.M."/>
            <person name="Andrzejewski T.M."/>
            <person name="Davidsen T.M."/>
            <person name="Wayne K.J."/>
            <person name="Tettelin H."/>
            <person name="Glass J.I."/>
            <person name="Rusch D."/>
            <person name="Podicherti R."/>
            <person name="Tsui H.-C.T."/>
            <person name="Winkler M.E."/>
        </authorList>
    </citation>
    <scope>NUCLEOTIDE SEQUENCE</scope>
</reference>
<keyword evidence="11" id="KW-0411">Iron-sulfur</keyword>
<dbReference type="EC" id="3.2.2.31" evidence="4"/>
<dbReference type="PANTHER" id="PTHR42944:SF1">
    <property type="entry name" value="ADENINE DNA GLYCOSYLASE"/>
    <property type="match status" value="1"/>
</dbReference>
<dbReference type="GO" id="GO:0046872">
    <property type="term" value="F:metal ion binding"/>
    <property type="evidence" value="ECO:0007669"/>
    <property type="project" value="UniProtKB-KW"/>
</dbReference>
<dbReference type="CDD" id="cd00056">
    <property type="entry name" value="ENDO3c"/>
    <property type="match status" value="1"/>
</dbReference>
<evidence type="ECO:0000256" key="12">
    <source>
        <dbReference type="ARBA" id="ARBA00023204"/>
    </source>
</evidence>
<feature type="non-terminal residue" evidence="15">
    <location>
        <position position="146"/>
    </location>
</feature>
<dbReference type="InterPro" id="IPR003265">
    <property type="entry name" value="HhH-GPD_domain"/>
</dbReference>
<comment type="catalytic activity">
    <reaction evidence="1">
        <text>Hydrolyzes free adenine bases from 7,8-dihydro-8-oxoguanine:adenine mismatched double-stranded DNA, leaving an apurinic site.</text>
        <dbReference type="EC" id="3.2.2.31"/>
    </reaction>
</comment>
<dbReference type="GO" id="GO:0035485">
    <property type="term" value="F:adenine/guanine mispair binding"/>
    <property type="evidence" value="ECO:0007669"/>
    <property type="project" value="TreeGrafter"/>
</dbReference>
<evidence type="ECO:0000256" key="3">
    <source>
        <dbReference type="ARBA" id="ARBA00008343"/>
    </source>
</evidence>
<name>A0A382W9D0_9ZZZZ</name>
<evidence type="ECO:0000256" key="8">
    <source>
        <dbReference type="ARBA" id="ARBA00022763"/>
    </source>
</evidence>
<keyword evidence="9" id="KW-0378">Hydrolase</keyword>
<dbReference type="AlphaFoldDB" id="A0A382W9D0"/>
<dbReference type="SUPFAM" id="SSF48150">
    <property type="entry name" value="DNA-glycosylase"/>
    <property type="match status" value="1"/>
</dbReference>
<keyword evidence="8" id="KW-0227">DNA damage</keyword>
<evidence type="ECO:0000256" key="1">
    <source>
        <dbReference type="ARBA" id="ARBA00000843"/>
    </source>
</evidence>
<dbReference type="PROSITE" id="PS01155">
    <property type="entry name" value="ENDONUCLEASE_III_2"/>
    <property type="match status" value="1"/>
</dbReference>
<keyword evidence="12" id="KW-0234">DNA repair</keyword>
<organism evidence="15">
    <name type="scientific">marine metagenome</name>
    <dbReference type="NCBI Taxonomy" id="408172"/>
    <lineage>
        <taxon>unclassified sequences</taxon>
        <taxon>metagenomes</taxon>
        <taxon>ecological metagenomes</taxon>
    </lineage>
</organism>
<dbReference type="GO" id="GO:0034039">
    <property type="term" value="F:8-oxo-7,8-dihydroguanine DNA N-glycosylase activity"/>
    <property type="evidence" value="ECO:0007669"/>
    <property type="project" value="TreeGrafter"/>
</dbReference>
<dbReference type="Pfam" id="PF00730">
    <property type="entry name" value="HhH-GPD"/>
    <property type="match status" value="1"/>
</dbReference>
<keyword evidence="7" id="KW-0479">Metal-binding</keyword>
<comment type="cofactor">
    <cofactor evidence="2">
        <name>[4Fe-4S] cluster</name>
        <dbReference type="ChEBI" id="CHEBI:49883"/>
    </cofactor>
</comment>
<evidence type="ECO:0000256" key="7">
    <source>
        <dbReference type="ARBA" id="ARBA00022723"/>
    </source>
</evidence>
<evidence type="ECO:0000259" key="14">
    <source>
        <dbReference type="SMART" id="SM00478"/>
    </source>
</evidence>
<dbReference type="EMBL" id="UINC01157638">
    <property type="protein sequence ID" value="SVD54741.1"/>
    <property type="molecule type" value="Genomic_DNA"/>
</dbReference>
<gene>
    <name evidence="15" type="ORF">METZ01_LOCUS407595</name>
</gene>
<accession>A0A382W9D0</accession>
<protein>
    <recommendedName>
        <fullName evidence="5">Adenine DNA glycosylase</fullName>
        <ecNumber evidence="4">3.2.2.31</ecNumber>
    </recommendedName>
</protein>
<keyword evidence="13" id="KW-0326">Glycosidase</keyword>
<dbReference type="InterPro" id="IPR000445">
    <property type="entry name" value="HhH_motif"/>
</dbReference>
<evidence type="ECO:0000256" key="10">
    <source>
        <dbReference type="ARBA" id="ARBA00023004"/>
    </source>
</evidence>
<evidence type="ECO:0000256" key="2">
    <source>
        <dbReference type="ARBA" id="ARBA00001966"/>
    </source>
</evidence>
<evidence type="ECO:0000256" key="5">
    <source>
        <dbReference type="ARBA" id="ARBA00022023"/>
    </source>
</evidence>
<dbReference type="PANTHER" id="PTHR42944">
    <property type="entry name" value="ADENINE DNA GLYCOSYLASE"/>
    <property type="match status" value="1"/>
</dbReference>
<keyword evidence="10" id="KW-0408">Iron</keyword>
<dbReference type="GO" id="GO:0006298">
    <property type="term" value="P:mismatch repair"/>
    <property type="evidence" value="ECO:0007669"/>
    <property type="project" value="TreeGrafter"/>
</dbReference>
<dbReference type="GO" id="GO:0006284">
    <property type="term" value="P:base-excision repair"/>
    <property type="evidence" value="ECO:0007669"/>
    <property type="project" value="InterPro"/>
</dbReference>
<evidence type="ECO:0000256" key="6">
    <source>
        <dbReference type="ARBA" id="ARBA00022485"/>
    </source>
</evidence>
<evidence type="ECO:0000256" key="11">
    <source>
        <dbReference type="ARBA" id="ARBA00023014"/>
    </source>
</evidence>
<evidence type="ECO:0000313" key="15">
    <source>
        <dbReference type="EMBL" id="SVD54741.1"/>
    </source>
</evidence>
<keyword evidence="6" id="KW-0004">4Fe-4S</keyword>
<dbReference type="SMART" id="SM00478">
    <property type="entry name" value="ENDO3c"/>
    <property type="match status" value="1"/>
</dbReference>
<dbReference type="FunFam" id="1.10.340.30:FF:000002">
    <property type="entry name" value="Adenine DNA glycosylase"/>
    <property type="match status" value="1"/>
</dbReference>
<dbReference type="GO" id="GO:0032357">
    <property type="term" value="F:oxidized purine DNA binding"/>
    <property type="evidence" value="ECO:0007669"/>
    <property type="project" value="TreeGrafter"/>
</dbReference>
<evidence type="ECO:0000256" key="4">
    <source>
        <dbReference type="ARBA" id="ARBA00012045"/>
    </source>
</evidence>
<sequence>MTKTSKGISIKLLAWYDKTKRDLPWRNIKDPYGIWVSEIMLQQTQVKTVIPYYQRWMKAFPTIHKLANSSERKVLKLWEGLGYYSRARNLKKAAQIVTKDMGGKIPGTVSELQNLPGIGRYTAGAISSIAFGVKAPVLDGNVKRVL</sequence>
<feature type="domain" description="HhH-GPD" evidence="14">
    <location>
        <begin position="40"/>
        <end position="146"/>
    </location>
</feature>
<dbReference type="InterPro" id="IPR004036">
    <property type="entry name" value="Endonuclease-III-like_CS2"/>
</dbReference>
<dbReference type="GO" id="GO:0051539">
    <property type="term" value="F:4 iron, 4 sulfur cluster binding"/>
    <property type="evidence" value="ECO:0007669"/>
    <property type="project" value="UniProtKB-KW"/>
</dbReference>
<dbReference type="GO" id="GO:0000701">
    <property type="term" value="F:purine-specific mismatch base pair DNA N-glycosylase activity"/>
    <property type="evidence" value="ECO:0007669"/>
    <property type="project" value="UniProtKB-EC"/>
</dbReference>
<proteinExistence type="inferred from homology"/>
<dbReference type="InterPro" id="IPR011257">
    <property type="entry name" value="DNA_glycosylase"/>
</dbReference>
<dbReference type="Pfam" id="PF00633">
    <property type="entry name" value="HHH"/>
    <property type="match status" value="1"/>
</dbReference>
<dbReference type="Gene3D" id="1.10.340.30">
    <property type="entry name" value="Hypothetical protein, domain 2"/>
    <property type="match status" value="1"/>
</dbReference>